<dbReference type="EMBL" id="NGLE02000001">
    <property type="protein sequence ID" value="MEI5993954.1"/>
    <property type="molecule type" value="Genomic_DNA"/>
</dbReference>
<dbReference type="STRING" id="1834181.A5880_001432"/>
<gene>
    <name evidence="4" type="ORF">A5880_001432</name>
    <name evidence="3" type="ORF">A5880_001512</name>
</gene>
<dbReference type="AlphaFoldDB" id="A0A242CF77"/>
<dbReference type="EMBL" id="NGLE01000002">
    <property type="protein sequence ID" value="OTO08432.1"/>
    <property type="molecule type" value="Genomic_DNA"/>
</dbReference>
<evidence type="ECO:0000313" key="4">
    <source>
        <dbReference type="EMBL" id="OTO08432.1"/>
    </source>
</evidence>
<evidence type="ECO:0000256" key="1">
    <source>
        <dbReference type="SAM" id="Phobius"/>
    </source>
</evidence>
<evidence type="ECO:0008006" key="6">
    <source>
        <dbReference type="Google" id="ProtNLM"/>
    </source>
</evidence>
<organism evidence="4">
    <name type="scientific">Candidatus Enterococcus mansonii</name>
    <dbReference type="NCBI Taxonomy" id="1834181"/>
    <lineage>
        <taxon>Bacteria</taxon>
        <taxon>Bacillati</taxon>
        <taxon>Bacillota</taxon>
        <taxon>Bacilli</taxon>
        <taxon>Lactobacillales</taxon>
        <taxon>Enterococcaceae</taxon>
        <taxon>Enterococcus</taxon>
    </lineage>
</organism>
<keyword evidence="1" id="KW-1133">Transmembrane helix</keyword>
<proteinExistence type="predicted"/>
<keyword evidence="5" id="KW-1185">Reference proteome</keyword>
<keyword evidence="1" id="KW-0812">Transmembrane</keyword>
<feature type="chain" id="PRO_5012014951" description="Type VII secretion protein EssA" evidence="2">
    <location>
        <begin position="35"/>
        <end position="166"/>
    </location>
</feature>
<name>A0A242CF77_9ENTE</name>
<evidence type="ECO:0000313" key="5">
    <source>
        <dbReference type="Proteomes" id="UP000195139"/>
    </source>
</evidence>
<sequence length="166" mass="18432">MQRKLKVKPNVNTMLKGMLIPMLFLFLQSVPTYAESGDLKINNQVIYEKNEGSQSNSATFTIHQLFMQDMSAQDKKLDEEKMQVLAAAQKEVFMKETPKVQTISQQITPLLFSNGYVLNDSLDNGESGLKKGNNIGFLLFCTVGGVLVIGLGILLGRAFPTWVKKG</sequence>
<reference evidence="3 5" key="2">
    <citation type="submission" date="2018-07" db="EMBL/GenBank/DDBJ databases">
        <title>The Genome Sequence of Enterococcus sp. DIV0659b.</title>
        <authorList>
            <consortium name="The Broad Institute Genomics Platform"/>
            <consortium name="The Broad Institute Genomic Center for Infectious Diseases"/>
            <person name="Earl A."/>
            <person name="Manson A."/>
            <person name="Schwartman J."/>
            <person name="Gilmore M."/>
            <person name="Abouelleil A."/>
            <person name="Cao P."/>
            <person name="Chapman S."/>
            <person name="Cusick C."/>
            <person name="Shea T."/>
            <person name="Young S."/>
            <person name="Neafsey D."/>
            <person name="Nusbaum C."/>
            <person name="Birren B."/>
        </authorList>
    </citation>
    <scope>NUCLEOTIDE SEQUENCE [LARGE SCALE GENOMIC DNA]</scope>
    <source>
        <strain evidence="3 5">4G2_DIV0659</strain>
    </source>
</reference>
<dbReference type="Proteomes" id="UP000195139">
    <property type="component" value="Unassembled WGS sequence"/>
</dbReference>
<evidence type="ECO:0000313" key="3">
    <source>
        <dbReference type="EMBL" id="MEI5993954.1"/>
    </source>
</evidence>
<keyword evidence="2" id="KW-0732">Signal</keyword>
<comment type="caution">
    <text evidence="4">The sequence shown here is derived from an EMBL/GenBank/DDBJ whole genome shotgun (WGS) entry which is preliminary data.</text>
</comment>
<keyword evidence="1" id="KW-0472">Membrane</keyword>
<feature type="signal peptide" evidence="2">
    <location>
        <begin position="1"/>
        <end position="34"/>
    </location>
</feature>
<accession>A0A242CF77</accession>
<reference evidence="4" key="1">
    <citation type="submission" date="2017-05" db="EMBL/GenBank/DDBJ databases">
        <title>The Genome Sequence of Enterococcus sp. 4G2_DIV0659.</title>
        <authorList>
            <consortium name="The Broad Institute Genomics Platform"/>
            <consortium name="The Broad Institute Genomic Center for Infectious Diseases"/>
            <person name="Earl A."/>
            <person name="Manson A."/>
            <person name="Schwartman J."/>
            <person name="Gilmore M."/>
            <person name="Abouelleil A."/>
            <person name="Cao P."/>
            <person name="Chapman S."/>
            <person name="Cusick C."/>
            <person name="Shea T."/>
            <person name="Young S."/>
            <person name="Neafsey D."/>
            <person name="Nusbaum C."/>
            <person name="Birren B."/>
        </authorList>
    </citation>
    <scope>NUCLEOTIDE SEQUENCE [LARGE SCALE GENOMIC DNA]</scope>
    <source>
        <strain evidence="4">4G2_DIV0659</strain>
    </source>
</reference>
<feature type="transmembrane region" description="Helical" evidence="1">
    <location>
        <begin position="135"/>
        <end position="155"/>
    </location>
</feature>
<protein>
    <recommendedName>
        <fullName evidence="6">Type VII secretion protein EssA</fullName>
    </recommendedName>
</protein>
<dbReference type="OrthoDB" id="2193435at2"/>
<dbReference type="RefSeq" id="WP_086330383.1">
    <property type="nucleotide sequence ID" value="NZ_NGLE02000001.1"/>
</dbReference>
<evidence type="ECO:0000256" key="2">
    <source>
        <dbReference type="SAM" id="SignalP"/>
    </source>
</evidence>